<dbReference type="InterPro" id="IPR013083">
    <property type="entry name" value="Znf_RING/FYVE/PHD"/>
</dbReference>
<dbReference type="PANTHER" id="PTHR16295">
    <property type="entry name" value="TRAF-TYPE ZINC FINGER PROTEIN-RELATED"/>
    <property type="match status" value="1"/>
</dbReference>
<dbReference type="PANTHER" id="PTHR16295:SF10">
    <property type="entry name" value="EXPRESSED PROTEIN"/>
    <property type="match status" value="1"/>
</dbReference>
<reference evidence="1 2" key="1">
    <citation type="journal article" date="2022" name="bioRxiv">
        <title>Genomics of Preaxostyla Flagellates Illuminates Evolutionary Transitions and the Path Towards Mitochondrial Loss.</title>
        <authorList>
            <person name="Novak L.V.F."/>
            <person name="Treitli S.C."/>
            <person name="Pyrih J."/>
            <person name="Halakuc P."/>
            <person name="Pipaliya S.V."/>
            <person name="Vacek V."/>
            <person name="Brzon O."/>
            <person name="Soukal P."/>
            <person name="Eme L."/>
            <person name="Dacks J.B."/>
            <person name="Karnkowska A."/>
            <person name="Elias M."/>
            <person name="Hampl V."/>
        </authorList>
    </citation>
    <scope>NUCLEOTIDE SEQUENCE [LARGE SCALE GENOMIC DNA]</scope>
    <source>
        <strain evidence="1">NAU3</strain>
        <tissue evidence="1">Gut</tissue>
    </source>
</reference>
<sequence>MTHLSAVPATEMEPECPNCKRKISHNFTNHVRFCERNNTLCPKCNEPVLKNDLENHLKDDHKHVFSF</sequence>
<dbReference type="Gene3D" id="3.30.40.10">
    <property type="entry name" value="Zinc/RING finger domain, C3HC4 (zinc finger)"/>
    <property type="match status" value="1"/>
</dbReference>
<evidence type="ECO:0000313" key="2">
    <source>
        <dbReference type="Proteomes" id="UP001281761"/>
    </source>
</evidence>
<dbReference type="InterPro" id="IPR051986">
    <property type="entry name" value="Innate_Immune_Apopt_Reg"/>
</dbReference>
<comment type="caution">
    <text evidence="1">The sequence shown here is derived from an EMBL/GenBank/DDBJ whole genome shotgun (WGS) entry which is preliminary data.</text>
</comment>
<organism evidence="1 2">
    <name type="scientific">Blattamonas nauphoetae</name>
    <dbReference type="NCBI Taxonomy" id="2049346"/>
    <lineage>
        <taxon>Eukaryota</taxon>
        <taxon>Metamonada</taxon>
        <taxon>Preaxostyla</taxon>
        <taxon>Oxymonadida</taxon>
        <taxon>Blattamonas</taxon>
    </lineage>
</organism>
<name>A0ABQ9WZL5_9EUKA</name>
<keyword evidence="2" id="KW-1185">Reference proteome</keyword>
<dbReference type="Proteomes" id="UP001281761">
    <property type="component" value="Unassembled WGS sequence"/>
</dbReference>
<protein>
    <submittedName>
        <fullName evidence="1">Uncharacterized protein</fullName>
    </submittedName>
</protein>
<accession>A0ABQ9WZL5</accession>
<dbReference type="SUPFAM" id="SSF49599">
    <property type="entry name" value="TRAF domain-like"/>
    <property type="match status" value="1"/>
</dbReference>
<proteinExistence type="predicted"/>
<dbReference type="EMBL" id="JARBJD010000278">
    <property type="protein sequence ID" value="KAK2944959.1"/>
    <property type="molecule type" value="Genomic_DNA"/>
</dbReference>
<evidence type="ECO:0000313" key="1">
    <source>
        <dbReference type="EMBL" id="KAK2944959.1"/>
    </source>
</evidence>
<gene>
    <name evidence="1" type="ORF">BLNAU_20135</name>
</gene>